<protein>
    <submittedName>
        <fullName evidence="1">Uncharacterized protein</fullName>
    </submittedName>
</protein>
<gene>
    <name evidence="1" type="ORF">WICPIJ_007346</name>
</gene>
<evidence type="ECO:0000313" key="2">
    <source>
        <dbReference type="Proteomes" id="UP000774326"/>
    </source>
</evidence>
<name>A0A9P8Q0D2_WICPI</name>
<dbReference type="Proteomes" id="UP000774326">
    <property type="component" value="Unassembled WGS sequence"/>
</dbReference>
<keyword evidence="2" id="KW-1185">Reference proteome</keyword>
<proteinExistence type="predicted"/>
<dbReference type="EMBL" id="JAEUBG010004316">
    <property type="protein sequence ID" value="KAH3681701.1"/>
    <property type="molecule type" value="Genomic_DNA"/>
</dbReference>
<accession>A0A9P8Q0D2</accession>
<dbReference type="AlphaFoldDB" id="A0A9P8Q0D2"/>
<reference evidence="1" key="1">
    <citation type="journal article" date="2021" name="Open Biol.">
        <title>Shared evolutionary footprints suggest mitochondrial oxidative damage underlies multiple complex I losses in fungi.</title>
        <authorList>
            <person name="Schikora-Tamarit M.A."/>
            <person name="Marcet-Houben M."/>
            <person name="Nosek J."/>
            <person name="Gabaldon T."/>
        </authorList>
    </citation>
    <scope>NUCLEOTIDE SEQUENCE</scope>
    <source>
        <strain evidence="1">CBS2887</strain>
    </source>
</reference>
<sequence>QEAYVKLLYSMIAYYLHKLVLSRHGDYSVVNLGDLKSQNLFLRLGLLDSNHMVEDKIDLFTKRHEVNKKEILTDILEYFMPELQTSTEIESTQPKNWNLNRFFNNSEVVSSVDKRYTKINYPSSLLKQTTIVEDLKAFICDPKPRKYSPSSEISEHANKFDITTIDTSIWGNMQDSHFHASPLVPKKFKGAVFKDSWQPEIGSRKPRDNYDFVSSSLAVRFDDHVQKLLDCSLEEDSDDELEGSNLYDYSMEYTHSKQHQRPSWAQAVAAGYKND</sequence>
<evidence type="ECO:0000313" key="1">
    <source>
        <dbReference type="EMBL" id="KAH3681701.1"/>
    </source>
</evidence>
<feature type="non-terminal residue" evidence="1">
    <location>
        <position position="1"/>
    </location>
</feature>
<organism evidence="1 2">
    <name type="scientific">Wickerhamomyces pijperi</name>
    <name type="common">Yeast</name>
    <name type="synonym">Pichia pijperi</name>
    <dbReference type="NCBI Taxonomy" id="599730"/>
    <lineage>
        <taxon>Eukaryota</taxon>
        <taxon>Fungi</taxon>
        <taxon>Dikarya</taxon>
        <taxon>Ascomycota</taxon>
        <taxon>Saccharomycotina</taxon>
        <taxon>Saccharomycetes</taxon>
        <taxon>Phaffomycetales</taxon>
        <taxon>Wickerhamomycetaceae</taxon>
        <taxon>Wickerhamomyces</taxon>
    </lineage>
</organism>
<comment type="caution">
    <text evidence="1">The sequence shown here is derived from an EMBL/GenBank/DDBJ whole genome shotgun (WGS) entry which is preliminary data.</text>
</comment>
<reference evidence="1" key="2">
    <citation type="submission" date="2021-01" db="EMBL/GenBank/DDBJ databases">
        <authorList>
            <person name="Schikora-Tamarit M.A."/>
        </authorList>
    </citation>
    <scope>NUCLEOTIDE SEQUENCE</scope>
    <source>
        <strain evidence="1">CBS2887</strain>
    </source>
</reference>